<feature type="chain" id="PRO_5021199909" evidence="1">
    <location>
        <begin position="23"/>
        <end position="255"/>
    </location>
</feature>
<gene>
    <name evidence="2" type="ORF">AVEN_120516_1</name>
</gene>
<organism evidence="2 3">
    <name type="scientific">Araneus ventricosus</name>
    <name type="common">Orbweaver spider</name>
    <name type="synonym">Epeira ventricosa</name>
    <dbReference type="NCBI Taxonomy" id="182803"/>
    <lineage>
        <taxon>Eukaryota</taxon>
        <taxon>Metazoa</taxon>
        <taxon>Ecdysozoa</taxon>
        <taxon>Arthropoda</taxon>
        <taxon>Chelicerata</taxon>
        <taxon>Arachnida</taxon>
        <taxon>Araneae</taxon>
        <taxon>Araneomorphae</taxon>
        <taxon>Entelegynae</taxon>
        <taxon>Araneoidea</taxon>
        <taxon>Araneidae</taxon>
        <taxon>Araneus</taxon>
    </lineage>
</organism>
<proteinExistence type="predicted"/>
<dbReference type="AlphaFoldDB" id="A0A4Y2MNU8"/>
<dbReference type="OrthoDB" id="6435020at2759"/>
<evidence type="ECO:0000313" key="2">
    <source>
        <dbReference type="EMBL" id="GBN28848.1"/>
    </source>
</evidence>
<evidence type="ECO:0000313" key="3">
    <source>
        <dbReference type="Proteomes" id="UP000499080"/>
    </source>
</evidence>
<dbReference type="Proteomes" id="UP000499080">
    <property type="component" value="Unassembled WGS sequence"/>
</dbReference>
<dbReference type="PROSITE" id="PS51257">
    <property type="entry name" value="PROKAR_LIPOPROTEIN"/>
    <property type="match status" value="1"/>
</dbReference>
<sequence length="255" mass="28873">MDAKRWAAVFIYLLCSSYVGTAVGCQPNEKMEQVFNRCFENVRTQLAGETFTLQDENAGNVQMTGGSVSGLQNCRITPPLRCACVGDVVRIFINLSFIDVTVTFVVTLLDGKRPFVHYYIHSFYGIYMFHVCEKVRGHLYIQGDSEVQSSFKISIIPKRMKSGRVNLEFTVRAQFASLKLVNCLSPRERERERVPEHLFWMRVEISSSLFAHAPTVICLPVYGACPQFRLISIGPLSALFDLIGRRTNLNNTRAL</sequence>
<comment type="caution">
    <text evidence="2">The sequence shown here is derived from an EMBL/GenBank/DDBJ whole genome shotgun (WGS) entry which is preliminary data.</text>
</comment>
<protein>
    <submittedName>
        <fullName evidence="2">Uncharacterized protein</fullName>
    </submittedName>
</protein>
<name>A0A4Y2MNU8_ARAVE</name>
<keyword evidence="3" id="KW-1185">Reference proteome</keyword>
<reference evidence="2 3" key="1">
    <citation type="journal article" date="2019" name="Sci. Rep.">
        <title>Orb-weaving spider Araneus ventricosus genome elucidates the spidroin gene catalogue.</title>
        <authorList>
            <person name="Kono N."/>
            <person name="Nakamura H."/>
            <person name="Ohtoshi R."/>
            <person name="Moran D.A.P."/>
            <person name="Shinohara A."/>
            <person name="Yoshida Y."/>
            <person name="Fujiwara M."/>
            <person name="Mori M."/>
            <person name="Tomita M."/>
            <person name="Arakawa K."/>
        </authorList>
    </citation>
    <scope>NUCLEOTIDE SEQUENCE [LARGE SCALE GENOMIC DNA]</scope>
</reference>
<keyword evidence="1" id="KW-0732">Signal</keyword>
<dbReference type="EMBL" id="BGPR01007699">
    <property type="protein sequence ID" value="GBN28848.1"/>
    <property type="molecule type" value="Genomic_DNA"/>
</dbReference>
<accession>A0A4Y2MNU8</accession>
<evidence type="ECO:0000256" key="1">
    <source>
        <dbReference type="SAM" id="SignalP"/>
    </source>
</evidence>
<feature type="signal peptide" evidence="1">
    <location>
        <begin position="1"/>
        <end position="22"/>
    </location>
</feature>